<dbReference type="InterPro" id="IPR020843">
    <property type="entry name" value="ER"/>
</dbReference>
<evidence type="ECO:0000313" key="6">
    <source>
        <dbReference type="Proteomes" id="UP000437862"/>
    </source>
</evidence>
<dbReference type="SMART" id="SM00829">
    <property type="entry name" value="PKS_ER"/>
    <property type="match status" value="1"/>
</dbReference>
<dbReference type="Pfam" id="PF08240">
    <property type="entry name" value="ADH_N"/>
    <property type="match status" value="1"/>
</dbReference>
<dbReference type="Gene3D" id="3.90.180.10">
    <property type="entry name" value="Medium-chain alcohol dehydrogenases, catalytic domain"/>
    <property type="match status" value="1"/>
</dbReference>
<evidence type="ECO:0000313" key="4">
    <source>
        <dbReference type="EMBL" id="TWI51839.1"/>
    </source>
</evidence>
<dbReference type="Gene3D" id="3.40.50.720">
    <property type="entry name" value="NAD(P)-binding Rossmann-like Domain"/>
    <property type="match status" value="1"/>
</dbReference>
<dbReference type="Proteomes" id="UP000315112">
    <property type="component" value="Unassembled WGS sequence"/>
</dbReference>
<accession>A0A562Q521</accession>
<proteinExistence type="predicted"/>
<dbReference type="PROSITE" id="PS01162">
    <property type="entry name" value="QOR_ZETA_CRYSTAL"/>
    <property type="match status" value="1"/>
</dbReference>
<keyword evidence="6" id="KW-1185">Reference proteome</keyword>
<dbReference type="InterPro" id="IPR036291">
    <property type="entry name" value="NAD(P)-bd_dom_sf"/>
</dbReference>
<dbReference type="Pfam" id="PF13602">
    <property type="entry name" value="ADH_zinc_N_2"/>
    <property type="match status" value="1"/>
</dbReference>
<dbReference type="SUPFAM" id="SSF51735">
    <property type="entry name" value="NAD(P)-binding Rossmann-fold domains"/>
    <property type="match status" value="1"/>
</dbReference>
<protein>
    <submittedName>
        <fullName evidence="4">NADPH:quinone reductase-like Zn-dependent oxidoreductase</fullName>
    </submittedName>
    <submittedName>
        <fullName evidence="3">Zinc-binding dehydrogenase</fullName>
    </submittedName>
</protein>
<evidence type="ECO:0000313" key="3">
    <source>
        <dbReference type="EMBL" id="QGZ41829.1"/>
    </source>
</evidence>
<dbReference type="InterPro" id="IPR013154">
    <property type="entry name" value="ADH-like_N"/>
</dbReference>
<keyword evidence="1" id="KW-0560">Oxidoreductase</keyword>
<reference evidence="4 5" key="1">
    <citation type="journal article" date="2015" name="Stand. Genomic Sci.">
        <title>Genomic Encyclopedia of Bacterial and Archaeal Type Strains, Phase III: the genomes of soil and plant-associated and newly described type strains.</title>
        <authorList>
            <person name="Whitman W.B."/>
            <person name="Woyke T."/>
            <person name="Klenk H.P."/>
            <person name="Zhou Y."/>
            <person name="Lilburn T.G."/>
            <person name="Beck B.J."/>
            <person name="De Vos P."/>
            <person name="Vandamme P."/>
            <person name="Eisen J.A."/>
            <person name="Garrity G."/>
            <person name="Hugenholtz P."/>
            <person name="Kyrpides N.C."/>
        </authorList>
    </citation>
    <scope>NUCLEOTIDE SEQUENCE [LARGE SCALE GENOMIC DNA]</scope>
    <source>
        <strain evidence="4 5">CGMCC 1.10685</strain>
    </source>
</reference>
<evidence type="ECO:0000259" key="2">
    <source>
        <dbReference type="SMART" id="SM00829"/>
    </source>
</evidence>
<dbReference type="InterPro" id="IPR002364">
    <property type="entry name" value="Quin_OxRdtase/zeta-crystal_CS"/>
</dbReference>
<organism evidence="4 5">
    <name type="scientific">Pseudoduganella flava</name>
    <dbReference type="NCBI Taxonomy" id="871742"/>
    <lineage>
        <taxon>Bacteria</taxon>
        <taxon>Pseudomonadati</taxon>
        <taxon>Pseudomonadota</taxon>
        <taxon>Betaproteobacteria</taxon>
        <taxon>Burkholderiales</taxon>
        <taxon>Oxalobacteraceae</taxon>
        <taxon>Telluria group</taxon>
        <taxon>Pseudoduganella</taxon>
    </lineage>
</organism>
<dbReference type="Proteomes" id="UP000437862">
    <property type="component" value="Chromosome"/>
</dbReference>
<dbReference type="GO" id="GO:0016491">
    <property type="term" value="F:oxidoreductase activity"/>
    <property type="evidence" value="ECO:0007669"/>
    <property type="project" value="UniProtKB-KW"/>
</dbReference>
<dbReference type="CDD" id="cd05289">
    <property type="entry name" value="MDR_like_2"/>
    <property type="match status" value="1"/>
</dbReference>
<name>A0A562Q521_9BURK</name>
<reference evidence="3 6" key="3">
    <citation type="submission" date="2019-12" db="EMBL/GenBank/DDBJ databases">
        <title>Draft Genome Sequences of Six Type Strains of the Genus Massilia.</title>
        <authorList>
            <person name="Miess H."/>
            <person name="Frediansyah A."/>
            <person name="Goeker M."/>
            <person name="Gross H."/>
        </authorList>
    </citation>
    <scope>NUCLEOTIDE SEQUENCE [LARGE SCALE GENOMIC DNA]</scope>
    <source>
        <strain evidence="3 6">DSM 26639</strain>
    </source>
</reference>
<dbReference type="EMBL" id="CP046904">
    <property type="protein sequence ID" value="QGZ41829.1"/>
    <property type="molecule type" value="Genomic_DNA"/>
</dbReference>
<dbReference type="InterPro" id="IPR011032">
    <property type="entry name" value="GroES-like_sf"/>
</dbReference>
<dbReference type="GO" id="GO:0008270">
    <property type="term" value="F:zinc ion binding"/>
    <property type="evidence" value="ECO:0007669"/>
    <property type="project" value="InterPro"/>
</dbReference>
<evidence type="ECO:0000256" key="1">
    <source>
        <dbReference type="ARBA" id="ARBA00023002"/>
    </source>
</evidence>
<sequence>MQAAVIRRLGAIADVPVEPVTEAQPGPGQVLVRIEAASVNPLDVKMIAGYMEQVFPVALPYVPGTDFAGVVVAVGPQVDAPKVGDRVAGRKDPVAGGAFARSTAAGAGTLVVIPDGMTFEQAAALPTAFGTAQQALFALGALQPDQRVLIHAGAGGVGSFAVQLAKLAGAHVTATASAGNLGLLKELGADTVLDYRADDFTRLSGYDLVLDTVGGDTTARSWQVLHAGGTLVTLVDFSIAPRDGRHGAAVFFKDATEALRQAVALFAKGQLQIVIDSAYPLAQIGAALGKVAAGHARGKVVVRMAG</sequence>
<dbReference type="PANTHER" id="PTHR11695">
    <property type="entry name" value="ALCOHOL DEHYDROGENASE RELATED"/>
    <property type="match status" value="1"/>
</dbReference>
<dbReference type="PANTHER" id="PTHR11695:SF294">
    <property type="entry name" value="RETICULON-4-INTERACTING PROTEIN 1, MITOCHONDRIAL"/>
    <property type="match status" value="1"/>
</dbReference>
<evidence type="ECO:0000313" key="5">
    <source>
        <dbReference type="Proteomes" id="UP000315112"/>
    </source>
</evidence>
<reference evidence="4" key="2">
    <citation type="submission" date="2019-07" db="EMBL/GenBank/DDBJ databases">
        <authorList>
            <person name="Whitman W."/>
            <person name="Huntemann M."/>
            <person name="Clum A."/>
            <person name="Pillay M."/>
            <person name="Palaniappan K."/>
            <person name="Varghese N."/>
            <person name="Mikhailova N."/>
            <person name="Stamatis D."/>
            <person name="Reddy T."/>
            <person name="Daum C."/>
            <person name="Shapiro N."/>
            <person name="Ivanova N."/>
            <person name="Kyrpides N."/>
            <person name="Woyke T."/>
        </authorList>
    </citation>
    <scope>NUCLEOTIDE SEQUENCE</scope>
    <source>
        <strain evidence="4">CGMCC 1.10685</strain>
    </source>
</reference>
<gene>
    <name evidence="3" type="ORF">GO485_24070</name>
    <name evidence="4" type="ORF">IP92_00829</name>
</gene>
<dbReference type="OrthoDB" id="9787435at2"/>
<dbReference type="RefSeq" id="WP_145873211.1">
    <property type="nucleotide sequence ID" value="NZ_CP046904.1"/>
</dbReference>
<dbReference type="AlphaFoldDB" id="A0A562Q521"/>
<feature type="domain" description="Enoyl reductase (ER)" evidence="2">
    <location>
        <begin position="10"/>
        <end position="302"/>
    </location>
</feature>
<dbReference type="InterPro" id="IPR050700">
    <property type="entry name" value="YIM1/Zinc_Alcohol_DH_Fams"/>
</dbReference>
<dbReference type="EMBL" id="VLKW01000001">
    <property type="protein sequence ID" value="TWI51839.1"/>
    <property type="molecule type" value="Genomic_DNA"/>
</dbReference>
<dbReference type="SUPFAM" id="SSF50129">
    <property type="entry name" value="GroES-like"/>
    <property type="match status" value="1"/>
</dbReference>